<keyword evidence="2" id="KW-1185">Reference proteome</keyword>
<evidence type="ECO:0000313" key="2">
    <source>
        <dbReference type="Proteomes" id="UP000481421"/>
    </source>
</evidence>
<reference evidence="1 2" key="1">
    <citation type="submission" date="2020-02" db="EMBL/GenBank/DDBJ databases">
        <title>Rhodobacter algicola sp. nov., isolated from microalga culture.</title>
        <authorList>
            <person name="Park C.-Y."/>
        </authorList>
    </citation>
    <scope>NUCLEOTIDE SEQUENCE [LARGE SCALE GENOMIC DNA]</scope>
    <source>
        <strain evidence="1 2">ETT8</strain>
    </source>
</reference>
<accession>A0A6B3RW86</accession>
<dbReference type="Proteomes" id="UP000481421">
    <property type="component" value="Unassembled WGS sequence"/>
</dbReference>
<evidence type="ECO:0000313" key="1">
    <source>
        <dbReference type="EMBL" id="NEX47392.1"/>
    </source>
</evidence>
<proteinExistence type="predicted"/>
<name>A0A6B3RW86_9RHOB</name>
<gene>
    <name evidence="1" type="ORF">G3572_14355</name>
</gene>
<sequence>MIESGESPYFSGTDPDLADAFHDFSKESMMRITWLFVCGFILCLSQPALSQSTKAMTAEQMAAMTSNGVTLTLGGPGMGYKGSLELTKDGKGKGSAVTDAGQKISISGTWRLNGNMFCRTWRDLDGGKEVCETWHPISSRSVEVYNGKSKLGVNSW</sequence>
<dbReference type="EMBL" id="JAAIKE010000004">
    <property type="protein sequence ID" value="NEX47392.1"/>
    <property type="molecule type" value="Genomic_DNA"/>
</dbReference>
<protein>
    <submittedName>
        <fullName evidence="1">Uncharacterized protein</fullName>
    </submittedName>
</protein>
<organism evidence="1 2">
    <name type="scientific">Pseudotabrizicola algicola</name>
    <dbReference type="NCBI Taxonomy" id="2709381"/>
    <lineage>
        <taxon>Bacteria</taxon>
        <taxon>Pseudomonadati</taxon>
        <taxon>Pseudomonadota</taxon>
        <taxon>Alphaproteobacteria</taxon>
        <taxon>Rhodobacterales</taxon>
        <taxon>Paracoccaceae</taxon>
        <taxon>Pseudotabrizicola</taxon>
    </lineage>
</organism>
<dbReference type="AlphaFoldDB" id="A0A6B3RW86"/>
<comment type="caution">
    <text evidence="1">The sequence shown here is derived from an EMBL/GenBank/DDBJ whole genome shotgun (WGS) entry which is preliminary data.</text>
</comment>